<name>A0A9Q0RWJ0_9DIPT</name>
<evidence type="ECO:0000313" key="1">
    <source>
        <dbReference type="EMBL" id="KAJ6634918.1"/>
    </source>
</evidence>
<sequence length="60" mass="6591">MQKAIVTFAPPTAVVATPEAVVLAPPTAVVAAFEQLHLLKQMHHFLLFHPIVLYIPHLDP</sequence>
<comment type="caution">
    <text evidence="1">The sequence shown here is derived from an EMBL/GenBank/DDBJ whole genome shotgun (WGS) entry which is preliminary data.</text>
</comment>
<evidence type="ECO:0000313" key="2">
    <source>
        <dbReference type="Proteomes" id="UP001151699"/>
    </source>
</evidence>
<organism evidence="1 2">
    <name type="scientific">Pseudolycoriella hygida</name>
    <dbReference type="NCBI Taxonomy" id="35572"/>
    <lineage>
        <taxon>Eukaryota</taxon>
        <taxon>Metazoa</taxon>
        <taxon>Ecdysozoa</taxon>
        <taxon>Arthropoda</taxon>
        <taxon>Hexapoda</taxon>
        <taxon>Insecta</taxon>
        <taxon>Pterygota</taxon>
        <taxon>Neoptera</taxon>
        <taxon>Endopterygota</taxon>
        <taxon>Diptera</taxon>
        <taxon>Nematocera</taxon>
        <taxon>Sciaroidea</taxon>
        <taxon>Sciaridae</taxon>
        <taxon>Pseudolycoriella</taxon>
    </lineage>
</organism>
<protein>
    <submittedName>
        <fullName evidence="1">Uncharacterized protein</fullName>
    </submittedName>
</protein>
<dbReference type="EMBL" id="WJQU01000004">
    <property type="protein sequence ID" value="KAJ6634918.1"/>
    <property type="molecule type" value="Genomic_DNA"/>
</dbReference>
<reference evidence="1" key="1">
    <citation type="submission" date="2022-07" db="EMBL/GenBank/DDBJ databases">
        <authorList>
            <person name="Trinca V."/>
            <person name="Uliana J.V.C."/>
            <person name="Torres T.T."/>
            <person name="Ward R.J."/>
            <person name="Monesi N."/>
        </authorList>
    </citation>
    <scope>NUCLEOTIDE SEQUENCE</scope>
    <source>
        <strain evidence="1">HSMRA1968</strain>
        <tissue evidence="1">Whole embryos</tissue>
    </source>
</reference>
<accession>A0A9Q0RWJ0</accession>
<dbReference type="Proteomes" id="UP001151699">
    <property type="component" value="Chromosome C"/>
</dbReference>
<gene>
    <name evidence="1" type="ORF">Bhyg_13499</name>
</gene>
<dbReference type="AlphaFoldDB" id="A0A9Q0RWJ0"/>
<proteinExistence type="predicted"/>
<keyword evidence="2" id="KW-1185">Reference proteome</keyword>